<dbReference type="Pfam" id="PF06827">
    <property type="entry name" value="zf-FPG_IleRS"/>
    <property type="match status" value="1"/>
</dbReference>
<evidence type="ECO:0000256" key="12">
    <source>
        <dbReference type="ARBA" id="ARBA00023268"/>
    </source>
</evidence>
<dbReference type="FunFam" id="1.10.8.50:FF:000003">
    <property type="entry name" value="Formamidopyrimidine-DNA glycosylase"/>
    <property type="match status" value="1"/>
</dbReference>
<keyword evidence="6" id="KW-0863">Zinc-finger</keyword>
<evidence type="ECO:0000256" key="1">
    <source>
        <dbReference type="ARBA" id="ARBA00001947"/>
    </source>
</evidence>
<organism evidence="16">
    <name type="scientific">hydrothermal vent metagenome</name>
    <dbReference type="NCBI Taxonomy" id="652676"/>
    <lineage>
        <taxon>unclassified sequences</taxon>
        <taxon>metagenomes</taxon>
        <taxon>ecological metagenomes</taxon>
    </lineage>
</organism>
<evidence type="ECO:0000256" key="6">
    <source>
        <dbReference type="ARBA" id="ARBA00022771"/>
    </source>
</evidence>
<reference evidence="16" key="1">
    <citation type="submission" date="2018-06" db="EMBL/GenBank/DDBJ databases">
        <authorList>
            <person name="Zhirakovskaya E."/>
        </authorList>
    </citation>
    <scope>NUCLEOTIDE SEQUENCE</scope>
</reference>
<dbReference type="NCBIfam" id="TIGR00577">
    <property type="entry name" value="fpg"/>
    <property type="match status" value="1"/>
</dbReference>
<dbReference type="InterPro" id="IPR020629">
    <property type="entry name" value="FPG_Glyclase"/>
</dbReference>
<proteinExistence type="inferred from homology"/>
<keyword evidence="7 16" id="KW-0378">Hydrolase</keyword>
<evidence type="ECO:0000256" key="14">
    <source>
        <dbReference type="ARBA" id="ARBA00044632"/>
    </source>
</evidence>
<dbReference type="InterPro" id="IPR015886">
    <property type="entry name" value="H2TH_FPG"/>
</dbReference>
<evidence type="ECO:0000256" key="5">
    <source>
        <dbReference type="ARBA" id="ARBA00022763"/>
    </source>
</evidence>
<dbReference type="GO" id="GO:0006284">
    <property type="term" value="P:base-excision repair"/>
    <property type="evidence" value="ECO:0007669"/>
    <property type="project" value="InterPro"/>
</dbReference>
<keyword evidence="9" id="KW-0238">DNA-binding</keyword>
<dbReference type="NCBIfam" id="NF002211">
    <property type="entry name" value="PRK01103.1"/>
    <property type="match status" value="1"/>
</dbReference>
<evidence type="ECO:0000256" key="10">
    <source>
        <dbReference type="ARBA" id="ARBA00023204"/>
    </source>
</evidence>
<gene>
    <name evidence="16" type="ORF">MNBD_GAMMA14-1306</name>
</gene>
<dbReference type="AlphaFoldDB" id="A0A3B0YB26"/>
<dbReference type="PANTHER" id="PTHR22993:SF9">
    <property type="entry name" value="FORMAMIDOPYRIMIDINE-DNA GLYCOSYLASE"/>
    <property type="match status" value="1"/>
</dbReference>
<dbReference type="EMBL" id="UOFM01000083">
    <property type="protein sequence ID" value="VAW74020.1"/>
    <property type="molecule type" value="Genomic_DNA"/>
</dbReference>
<evidence type="ECO:0000256" key="8">
    <source>
        <dbReference type="ARBA" id="ARBA00022833"/>
    </source>
</evidence>
<dbReference type="GO" id="GO:0140078">
    <property type="term" value="F:class I DNA-(apurinic or apyrimidinic site) endonuclease activity"/>
    <property type="evidence" value="ECO:0007669"/>
    <property type="project" value="UniProtKB-EC"/>
</dbReference>
<comment type="catalytic activity">
    <reaction evidence="14">
        <text>2'-deoxyribonucleotide-(2'-deoxyribose 5'-phosphate)-2'-deoxyribonucleotide-DNA = a 3'-end 2'-deoxyribonucleotide-(2,3-dehydro-2,3-deoxyribose 5'-phosphate)-DNA + a 5'-end 5'-phospho-2'-deoxyribonucleoside-DNA + H(+)</text>
        <dbReference type="Rhea" id="RHEA:66592"/>
        <dbReference type="Rhea" id="RHEA-COMP:13180"/>
        <dbReference type="Rhea" id="RHEA-COMP:16897"/>
        <dbReference type="Rhea" id="RHEA-COMP:17067"/>
        <dbReference type="ChEBI" id="CHEBI:15378"/>
        <dbReference type="ChEBI" id="CHEBI:136412"/>
        <dbReference type="ChEBI" id="CHEBI:157695"/>
        <dbReference type="ChEBI" id="CHEBI:167181"/>
        <dbReference type="EC" id="4.2.99.18"/>
    </reaction>
</comment>
<evidence type="ECO:0000256" key="4">
    <source>
        <dbReference type="ARBA" id="ARBA00022723"/>
    </source>
</evidence>
<dbReference type="GO" id="GO:0003684">
    <property type="term" value="F:damaged DNA binding"/>
    <property type="evidence" value="ECO:0007669"/>
    <property type="project" value="InterPro"/>
</dbReference>
<comment type="similarity">
    <text evidence="2">Belongs to the FPG family.</text>
</comment>
<evidence type="ECO:0000256" key="13">
    <source>
        <dbReference type="ARBA" id="ARBA00023295"/>
    </source>
</evidence>
<dbReference type="Pfam" id="PF06831">
    <property type="entry name" value="H2TH"/>
    <property type="match status" value="1"/>
</dbReference>
<evidence type="ECO:0000313" key="16">
    <source>
        <dbReference type="EMBL" id="VAW74020.1"/>
    </source>
</evidence>
<evidence type="ECO:0000256" key="2">
    <source>
        <dbReference type="ARBA" id="ARBA00009409"/>
    </source>
</evidence>
<dbReference type="GO" id="GO:0008270">
    <property type="term" value="F:zinc ion binding"/>
    <property type="evidence" value="ECO:0007669"/>
    <property type="project" value="UniProtKB-KW"/>
</dbReference>
<dbReference type="InterPro" id="IPR010979">
    <property type="entry name" value="Ribosomal_uS13-like_H2TH"/>
</dbReference>
<dbReference type="InterPro" id="IPR015887">
    <property type="entry name" value="DNA_glyclase_Znf_dom_DNA_BS"/>
</dbReference>
<dbReference type="GO" id="GO:0034039">
    <property type="term" value="F:8-oxo-7,8-dihydroguanine DNA N-glycosylase activity"/>
    <property type="evidence" value="ECO:0007669"/>
    <property type="project" value="TreeGrafter"/>
</dbReference>
<name>A0A3B0YB26_9ZZZZ</name>
<dbReference type="SUPFAM" id="SSF46946">
    <property type="entry name" value="S13-like H2TH domain"/>
    <property type="match status" value="1"/>
</dbReference>
<dbReference type="SUPFAM" id="SSF57716">
    <property type="entry name" value="Glucocorticoid receptor-like (DNA-binding domain)"/>
    <property type="match status" value="1"/>
</dbReference>
<keyword evidence="12" id="KW-0511">Multifunctional enzyme</keyword>
<dbReference type="InterPro" id="IPR035937">
    <property type="entry name" value="FPG_N"/>
</dbReference>
<evidence type="ECO:0000259" key="15">
    <source>
        <dbReference type="PROSITE" id="PS51066"/>
    </source>
</evidence>
<dbReference type="InterPro" id="IPR000214">
    <property type="entry name" value="Znf_DNA_glyclase/AP_lyase"/>
</dbReference>
<evidence type="ECO:0000256" key="7">
    <source>
        <dbReference type="ARBA" id="ARBA00022801"/>
    </source>
</evidence>
<dbReference type="SUPFAM" id="SSF81624">
    <property type="entry name" value="N-terminal domain of MutM-like DNA repair proteins"/>
    <property type="match status" value="1"/>
</dbReference>
<evidence type="ECO:0000256" key="9">
    <source>
        <dbReference type="ARBA" id="ARBA00023125"/>
    </source>
</evidence>
<feature type="non-terminal residue" evidence="16">
    <location>
        <position position="1"/>
    </location>
</feature>
<keyword evidence="8" id="KW-0862">Zinc</keyword>
<keyword evidence="5" id="KW-0227">DNA damage</keyword>
<dbReference type="EC" id="4.2.99.18" evidence="3"/>
<evidence type="ECO:0000256" key="3">
    <source>
        <dbReference type="ARBA" id="ARBA00012720"/>
    </source>
</evidence>
<keyword evidence="11" id="KW-0456">Lyase</keyword>
<comment type="cofactor">
    <cofactor evidence="1">
        <name>Zn(2+)</name>
        <dbReference type="ChEBI" id="CHEBI:29105"/>
    </cofactor>
</comment>
<keyword evidence="4" id="KW-0479">Metal-binding</keyword>
<keyword evidence="13 16" id="KW-0326">Glycosidase</keyword>
<dbReference type="SMART" id="SM01232">
    <property type="entry name" value="H2TH"/>
    <property type="match status" value="1"/>
</dbReference>
<evidence type="ECO:0000256" key="11">
    <source>
        <dbReference type="ARBA" id="ARBA00023239"/>
    </source>
</evidence>
<protein>
    <recommendedName>
        <fullName evidence="3">DNA-(apurinic or apyrimidinic site) lyase</fullName>
        <ecNumber evidence="3">4.2.99.18</ecNumber>
    </recommendedName>
</protein>
<dbReference type="Gene3D" id="3.20.190.10">
    <property type="entry name" value="MutM-like, N-terminal"/>
    <property type="match status" value="1"/>
</dbReference>
<dbReference type="Gene3D" id="1.10.8.50">
    <property type="match status" value="1"/>
</dbReference>
<feature type="domain" description="FPG-type" evidence="15">
    <location>
        <begin position="143"/>
        <end position="177"/>
    </location>
</feature>
<dbReference type="PROSITE" id="PS01242">
    <property type="entry name" value="ZF_FPG_1"/>
    <property type="match status" value="1"/>
</dbReference>
<keyword evidence="10" id="KW-0234">DNA repair</keyword>
<dbReference type="PANTHER" id="PTHR22993">
    <property type="entry name" value="FORMAMIDOPYRIMIDINE-DNA GLYCOSYLASE"/>
    <property type="match status" value="1"/>
</dbReference>
<accession>A0A3B0YB26</accession>
<dbReference type="InterPro" id="IPR010663">
    <property type="entry name" value="Znf_FPG/IleRS"/>
</dbReference>
<sequence>DLHFGQGKLLRYTDPRRFGAWLWCEEAVDQHPLLASLGPEPLSDDFNGDDLFTRSRGRKLAIKSFIMDSHIVAGIGNIYANEALFMAGILPLRAAGRISRMRYARLAGAIQTVLNEAIRQGGTTLRDFLNSEGKPGYFQQSLNVYGKADDPCPHCHAPIRETRSGQRSTFYCPRCQR</sequence>
<dbReference type="PROSITE" id="PS51066">
    <property type="entry name" value="ZF_FPG_2"/>
    <property type="match status" value="1"/>
</dbReference>